<accession>A0AAD7ED69</accession>
<dbReference type="InterPro" id="IPR045339">
    <property type="entry name" value="DUF6534"/>
</dbReference>
<feature type="region of interest" description="Disordered" evidence="1">
    <location>
        <begin position="543"/>
        <end position="566"/>
    </location>
</feature>
<dbReference type="Pfam" id="PF20152">
    <property type="entry name" value="DUF6534"/>
    <property type="match status" value="1"/>
</dbReference>
<evidence type="ECO:0000256" key="2">
    <source>
        <dbReference type="SAM" id="Phobius"/>
    </source>
</evidence>
<sequence length="664" mass="74445">MSLSLPALDTLTGVILIGTWASSLLYMLEIVQGVYYFRHFGHDDWKFKTLVTVALVVDGLSFIGDYICVYEYTITHAGDLEYLATIHWPLPLYGFTTGVLGVLVQTFLVFRYWRFTQKTVIALFLSLAMIISFGSVFTCSLMLTLYTDFKDRQKFKIPMACVLYHKLRSSGIHTLINAALWLVTEVAVDVGITLVLLWEFRKAKGILIETRSTLDRLTAVTVQSGAAAATLAIGGLLGYYLKTDSNLSLVFLYPLGRVYVITLLSNLNVRKSTKSFSTTGTYSGSGTSGGQREPLPLTSWTTDDSCGLHVHNTFPTSVQSWIQPRRSAYIDYWPEGIETTPNYSSKKHPTLAFHSGKTTATLPAAHQAELKLEIVVRRAPNKRPRFLSPNGLSPLSALLYLIFADEFLSNRTLGFIDDNTRTEVGYTVEETTEGLRHGTHMEEEALLRSLRPGHSFDLPKFQCVISSPQGASATTTAQSHSNHTDRTQSRGTKATLALSRISFLTFRLPHSYVRQLFLTVVVPRMEYALMVWYRPVFHERGREEDGHGLGDEDAGEGTTPGRQAHHRCATHDGDVAHMHDELFRPQCSVLTQIHTGHIGLNTHLHRLKITLSPNCALCSVPETVPHFLLLCPIYRRQRLKLILRLGTARLFLRRLLSPRDQVRA</sequence>
<dbReference type="PANTHER" id="PTHR40465:SF1">
    <property type="entry name" value="DUF6534 DOMAIN-CONTAINING PROTEIN"/>
    <property type="match status" value="1"/>
</dbReference>
<feature type="transmembrane region" description="Helical" evidence="2">
    <location>
        <begin position="49"/>
        <end position="72"/>
    </location>
</feature>
<feature type="region of interest" description="Disordered" evidence="1">
    <location>
        <begin position="472"/>
        <end position="491"/>
    </location>
</feature>
<organism evidence="4 5">
    <name type="scientific">Mycena albidolilacea</name>
    <dbReference type="NCBI Taxonomy" id="1033008"/>
    <lineage>
        <taxon>Eukaryota</taxon>
        <taxon>Fungi</taxon>
        <taxon>Dikarya</taxon>
        <taxon>Basidiomycota</taxon>
        <taxon>Agaricomycotina</taxon>
        <taxon>Agaricomycetes</taxon>
        <taxon>Agaricomycetidae</taxon>
        <taxon>Agaricales</taxon>
        <taxon>Marasmiineae</taxon>
        <taxon>Mycenaceae</taxon>
        <taxon>Mycena</taxon>
    </lineage>
</organism>
<dbReference type="Proteomes" id="UP001218218">
    <property type="component" value="Unassembled WGS sequence"/>
</dbReference>
<feature type="transmembrane region" description="Helical" evidence="2">
    <location>
        <begin position="219"/>
        <end position="241"/>
    </location>
</feature>
<dbReference type="EMBL" id="JARIHO010000067">
    <property type="protein sequence ID" value="KAJ7314473.1"/>
    <property type="molecule type" value="Genomic_DNA"/>
</dbReference>
<evidence type="ECO:0000259" key="3">
    <source>
        <dbReference type="Pfam" id="PF20152"/>
    </source>
</evidence>
<feature type="compositionally biased region" description="Polar residues" evidence="1">
    <location>
        <begin position="472"/>
        <end position="481"/>
    </location>
</feature>
<keyword evidence="5" id="KW-1185">Reference proteome</keyword>
<reference evidence="4" key="1">
    <citation type="submission" date="2023-03" db="EMBL/GenBank/DDBJ databases">
        <title>Massive genome expansion in bonnet fungi (Mycena s.s.) driven by repeated elements and novel gene families across ecological guilds.</title>
        <authorList>
            <consortium name="Lawrence Berkeley National Laboratory"/>
            <person name="Harder C.B."/>
            <person name="Miyauchi S."/>
            <person name="Viragh M."/>
            <person name="Kuo A."/>
            <person name="Thoen E."/>
            <person name="Andreopoulos B."/>
            <person name="Lu D."/>
            <person name="Skrede I."/>
            <person name="Drula E."/>
            <person name="Henrissat B."/>
            <person name="Morin E."/>
            <person name="Kohler A."/>
            <person name="Barry K."/>
            <person name="LaButti K."/>
            <person name="Morin E."/>
            <person name="Salamov A."/>
            <person name="Lipzen A."/>
            <person name="Mereny Z."/>
            <person name="Hegedus B."/>
            <person name="Baldrian P."/>
            <person name="Stursova M."/>
            <person name="Weitz H."/>
            <person name="Taylor A."/>
            <person name="Grigoriev I.V."/>
            <person name="Nagy L.G."/>
            <person name="Martin F."/>
            <person name="Kauserud H."/>
        </authorList>
    </citation>
    <scope>NUCLEOTIDE SEQUENCE</scope>
    <source>
        <strain evidence="4">CBHHK002</strain>
    </source>
</reference>
<gene>
    <name evidence="4" type="ORF">DFH08DRAFT_1041707</name>
</gene>
<name>A0AAD7ED69_9AGAR</name>
<feature type="domain" description="DUF6534" evidence="3">
    <location>
        <begin position="186"/>
        <end position="272"/>
    </location>
</feature>
<comment type="caution">
    <text evidence="4">The sequence shown here is derived from an EMBL/GenBank/DDBJ whole genome shotgun (WGS) entry which is preliminary data.</text>
</comment>
<dbReference type="PANTHER" id="PTHR40465">
    <property type="entry name" value="CHROMOSOME 1, WHOLE GENOME SHOTGUN SEQUENCE"/>
    <property type="match status" value="1"/>
</dbReference>
<proteinExistence type="predicted"/>
<evidence type="ECO:0000256" key="1">
    <source>
        <dbReference type="SAM" id="MobiDB-lite"/>
    </source>
</evidence>
<keyword evidence="2" id="KW-1133">Transmembrane helix</keyword>
<dbReference type="AlphaFoldDB" id="A0AAD7ED69"/>
<keyword evidence="2" id="KW-0812">Transmembrane</keyword>
<feature type="transmembrane region" description="Helical" evidence="2">
    <location>
        <begin position="120"/>
        <end position="146"/>
    </location>
</feature>
<evidence type="ECO:0000313" key="5">
    <source>
        <dbReference type="Proteomes" id="UP001218218"/>
    </source>
</evidence>
<feature type="transmembrane region" description="Helical" evidence="2">
    <location>
        <begin position="92"/>
        <end position="113"/>
    </location>
</feature>
<evidence type="ECO:0000313" key="4">
    <source>
        <dbReference type="EMBL" id="KAJ7314473.1"/>
    </source>
</evidence>
<feature type="transmembrane region" description="Helical" evidence="2">
    <location>
        <begin position="12"/>
        <end position="37"/>
    </location>
</feature>
<feature type="transmembrane region" description="Helical" evidence="2">
    <location>
        <begin position="178"/>
        <end position="198"/>
    </location>
</feature>
<protein>
    <recommendedName>
        <fullName evidence="3">DUF6534 domain-containing protein</fullName>
    </recommendedName>
</protein>
<keyword evidence="2" id="KW-0472">Membrane</keyword>